<protein>
    <submittedName>
        <fullName evidence="1">F-box-like domain-containing protein</fullName>
    </submittedName>
</protein>
<dbReference type="KEGG" id="pchm:VFPPC_02811"/>
<sequence>MEQKWTQHWVRHQVLSLPELLVHIFEYLEREKPTLAAVVRVSQRWFACGTHVLWQEAPYQKLLQVEASRRQIYAPKFTKIIFEGDDDAPVHFEFEELKFLNVKILSVGAERNKDGRQPFIRQYLQQPLQDFWYIGGDLDHDFLTYVKDTCWNIRRIQLDSPGPKVTPGFFYSFISELRTLHHMEFKHQMDHLVTGDLLVHLASRENLSHLVIGTFVRNKLVRRLVREVREPFPAIRDLFMNIETDSFSLLVKFLGNLTHLHLMVRDDYGEVIRKIAPLTILVKLALEFTIDTELSKDEIMALKSFPRVRVLRIFTHGQQGAVHVSARNSGFSDSDFDHVVKHLPALREFAFNVASNLTAEALASLSRHCRWLKDVSIPQKFDMEPFVRPESQPQLSLPYLMWLSIDGFVTPPVQDDAEEGQRPDPTVLVARLREWFPRLQRVYVESIEDYTQHFNAEFESLVGGQ</sequence>
<dbReference type="AlphaFoldDB" id="A0A179FYL8"/>
<dbReference type="Gene3D" id="3.80.10.10">
    <property type="entry name" value="Ribonuclease Inhibitor"/>
    <property type="match status" value="1"/>
</dbReference>
<evidence type="ECO:0000313" key="1">
    <source>
        <dbReference type="EMBL" id="OAQ70328.2"/>
    </source>
</evidence>
<dbReference type="SUPFAM" id="SSF52047">
    <property type="entry name" value="RNI-like"/>
    <property type="match status" value="1"/>
</dbReference>
<dbReference type="InterPro" id="IPR032675">
    <property type="entry name" value="LRR_dom_sf"/>
</dbReference>
<comment type="caution">
    <text evidence="1">The sequence shown here is derived from an EMBL/GenBank/DDBJ whole genome shotgun (WGS) entry which is preliminary data.</text>
</comment>
<accession>A0A179FYL8</accession>
<evidence type="ECO:0000313" key="2">
    <source>
        <dbReference type="Proteomes" id="UP000078397"/>
    </source>
</evidence>
<keyword evidence="2" id="KW-1185">Reference proteome</keyword>
<name>A0A179FYL8_METCM</name>
<dbReference type="GeneID" id="28846394"/>
<dbReference type="RefSeq" id="XP_022284570.1">
    <property type="nucleotide sequence ID" value="XM_022428294.1"/>
</dbReference>
<dbReference type="Proteomes" id="UP000078397">
    <property type="component" value="Unassembled WGS sequence"/>
</dbReference>
<gene>
    <name evidence="1" type="ORF">VFPPC_02811</name>
</gene>
<proteinExistence type="predicted"/>
<dbReference type="OrthoDB" id="2305901at2759"/>
<dbReference type="EMBL" id="LSBJ02000002">
    <property type="protein sequence ID" value="OAQ70328.2"/>
    <property type="molecule type" value="Genomic_DNA"/>
</dbReference>
<reference evidence="1 2" key="1">
    <citation type="journal article" date="2016" name="PLoS Pathog.">
        <title>Biosynthesis of antibiotic leucinostatins in bio-control fungus Purpureocillium lilacinum and their inhibition on phytophthora revealed by genome mining.</title>
        <authorList>
            <person name="Wang G."/>
            <person name="Liu Z."/>
            <person name="Lin R."/>
            <person name="Li E."/>
            <person name="Mao Z."/>
            <person name="Ling J."/>
            <person name="Yang Y."/>
            <person name="Yin W.B."/>
            <person name="Xie B."/>
        </authorList>
    </citation>
    <scope>NUCLEOTIDE SEQUENCE [LARGE SCALE GENOMIC DNA]</scope>
    <source>
        <strain evidence="1">170</strain>
    </source>
</reference>
<organism evidence="1 2">
    <name type="scientific">Pochonia chlamydosporia 170</name>
    <dbReference type="NCBI Taxonomy" id="1380566"/>
    <lineage>
        <taxon>Eukaryota</taxon>
        <taxon>Fungi</taxon>
        <taxon>Dikarya</taxon>
        <taxon>Ascomycota</taxon>
        <taxon>Pezizomycotina</taxon>
        <taxon>Sordariomycetes</taxon>
        <taxon>Hypocreomycetidae</taxon>
        <taxon>Hypocreales</taxon>
        <taxon>Clavicipitaceae</taxon>
        <taxon>Pochonia</taxon>
    </lineage>
</organism>